<evidence type="ECO:0000256" key="11">
    <source>
        <dbReference type="ARBA" id="ARBA00033344"/>
    </source>
</evidence>
<evidence type="ECO:0000256" key="8">
    <source>
        <dbReference type="ARBA" id="ARBA00023086"/>
    </source>
</evidence>
<evidence type="ECO:0000256" key="10">
    <source>
        <dbReference type="ARBA" id="ARBA00023274"/>
    </source>
</evidence>
<dbReference type="Gene3D" id="1.10.3610.10">
    <property type="entry name" value="Nucleoprotein"/>
    <property type="match status" value="1"/>
</dbReference>
<evidence type="ECO:0000259" key="12">
    <source>
        <dbReference type="Pfam" id="PF00945"/>
    </source>
</evidence>
<protein>
    <recommendedName>
        <fullName evidence="3">Nucleoprotein</fullName>
    </recommendedName>
    <alternativeName>
        <fullName evidence="11">Nucleocapsid protein</fullName>
    </alternativeName>
</protein>
<keyword evidence="4" id="KW-1139">Helical capsid protein</keyword>
<evidence type="ECO:0000256" key="4">
    <source>
        <dbReference type="ARBA" id="ARBA00022497"/>
    </source>
</evidence>
<keyword evidence="7" id="KW-0694">RNA-binding</keyword>
<evidence type="ECO:0000256" key="7">
    <source>
        <dbReference type="ARBA" id="ARBA00022884"/>
    </source>
</evidence>
<dbReference type="SUPFAM" id="SSF140809">
    <property type="entry name" value="Rhabdovirus nucleoprotein-like"/>
    <property type="match status" value="1"/>
</dbReference>
<evidence type="ECO:0000256" key="3">
    <source>
        <dbReference type="ARBA" id="ARBA00014389"/>
    </source>
</evidence>
<comment type="subcellular location">
    <subcellularLocation>
        <location evidence="1">Host cytoplasm</location>
    </subcellularLocation>
    <subcellularLocation>
        <location evidence="2">Virion</location>
    </subcellularLocation>
</comment>
<dbReference type="EMBL" id="ON408162">
    <property type="protein sequence ID" value="UXX18965.1"/>
    <property type="molecule type" value="Viral_cRNA"/>
</dbReference>
<dbReference type="Gene3D" id="1.10.3570.10">
    <property type="entry name" value="Rhabdovirus nucleocapsid protein like domain"/>
    <property type="match status" value="1"/>
</dbReference>
<keyword evidence="10" id="KW-0687">Ribonucleoprotein</keyword>
<dbReference type="EMBL" id="ON408163">
    <property type="protein sequence ID" value="UXX18970.1"/>
    <property type="molecule type" value="Viral_cRNA"/>
</dbReference>
<reference evidence="15" key="1">
    <citation type="submission" date="2022-04" db="EMBL/GenBank/DDBJ databases">
        <title>Extensive diversity of RNA viruses in ticks revealed by metagenomics in northeastern China.</title>
        <authorList>
            <person name="Wang Z."/>
            <person name="Liu Z."/>
        </authorList>
    </citation>
    <scope>NUCLEOTIDE SEQUENCE</scope>
    <source>
        <strain evidence="15">NE-SL1</strain>
        <strain evidence="16">NE-SL2</strain>
        <strain evidence="13">NE-TH1</strain>
        <strain evidence="14">NE-TH2</strain>
    </source>
</reference>
<dbReference type="InterPro" id="IPR023331">
    <property type="entry name" value="Rhabdovirus_ncapsid_C"/>
</dbReference>
<evidence type="ECO:0000313" key="13">
    <source>
        <dbReference type="EMBL" id="UXX18965.1"/>
    </source>
</evidence>
<dbReference type="Pfam" id="PF00945">
    <property type="entry name" value="Rhabdo_ncap"/>
    <property type="match status" value="1"/>
</dbReference>
<evidence type="ECO:0000313" key="14">
    <source>
        <dbReference type="EMBL" id="UXX18970.1"/>
    </source>
</evidence>
<evidence type="ECO:0000313" key="15">
    <source>
        <dbReference type="EMBL" id="UXX18975.1"/>
    </source>
</evidence>
<evidence type="ECO:0000313" key="16">
    <source>
        <dbReference type="EMBL" id="UXX18980.1"/>
    </source>
</evidence>
<sequence length="460" mass="49839">MADGNIDPLDEEALIALGDIPVFNDEEGLHQLHGPAAVAQVDPEFPATWFTAQQTKPRLNCPTFQSLTPEDLRKTVHGGLAGGGLPADYAVLFLKVAAAQVRTTLTADLVSFGQTVGAANDVITPLSLLTVSEEPFEGQRPACAMKENPPSDLAMVAGIAVNYRLCVAQGRGGTETYLGAIKDRCMALLANPPFRMPDGYLDNWTTCAPWASHREIQVILAAYDMLLYLDGNHAYGAIRAGTLVCRGRDCAVLGDLQRAGKALGTKPTGVFYWCFSESLAPELKLLTTRGQELGNERSYFHYLAPMALSRRSPYSASICPGIHLMCNAVAALLGIEEAQNTRYVACSSPHAVLTNAAMVAYANREGSGFRQMVTKGAVAGRVARAEWMASLGRRDAEEVIDGSRFPGSANPLLWCQFMRLKGWSLPEEIKDWASVRVQTFHSVRAGSVAEFVRNRFAREA</sequence>
<dbReference type="GO" id="GO:0019013">
    <property type="term" value="C:viral nucleocapsid"/>
    <property type="evidence" value="ECO:0007669"/>
    <property type="project" value="UniProtKB-KW"/>
</dbReference>
<dbReference type="GO" id="GO:0003723">
    <property type="term" value="F:RNA binding"/>
    <property type="evidence" value="ECO:0007669"/>
    <property type="project" value="UniProtKB-KW"/>
</dbReference>
<dbReference type="GO" id="GO:0030430">
    <property type="term" value="C:host cell cytoplasm"/>
    <property type="evidence" value="ECO:0007669"/>
    <property type="project" value="UniProtKB-SubCell"/>
</dbReference>
<dbReference type="InterPro" id="IPR023330">
    <property type="entry name" value="Rhabdovirus_ncapsid_N"/>
</dbReference>
<dbReference type="EMBL" id="ON408165">
    <property type="protein sequence ID" value="UXX18980.1"/>
    <property type="molecule type" value="Viral_cRNA"/>
</dbReference>
<dbReference type="GO" id="GO:1990904">
    <property type="term" value="C:ribonucleoprotein complex"/>
    <property type="evidence" value="ECO:0007669"/>
    <property type="project" value="UniProtKB-KW"/>
</dbReference>
<dbReference type="InterPro" id="IPR035961">
    <property type="entry name" value="Rhabdovirus_nucleoprotein-like"/>
</dbReference>
<organism evidence="15">
    <name type="scientific">Tahe rhabdovirus 1</name>
    <dbReference type="NCBI Taxonomy" id="2983974"/>
    <lineage>
        <taxon>Viruses</taxon>
        <taxon>Riboviria</taxon>
        <taxon>Orthornavirae</taxon>
        <taxon>Negarnaviricota</taxon>
        <taxon>Haploviricotina</taxon>
        <taxon>Monjiviricetes</taxon>
        <taxon>Mononegavirales</taxon>
        <taxon>Rhabdoviridae</taxon>
        <taxon>Alpharhabdovirinae</taxon>
        <taxon>Alpharicinrhavirus</taxon>
        <taxon>Alpharicinrhavirus tahe</taxon>
    </lineage>
</organism>
<dbReference type="InterPro" id="IPR000448">
    <property type="entry name" value="Rhabdo_ncapsid"/>
</dbReference>
<evidence type="ECO:0000256" key="5">
    <source>
        <dbReference type="ARBA" id="ARBA00022561"/>
    </source>
</evidence>
<evidence type="ECO:0000256" key="9">
    <source>
        <dbReference type="ARBA" id="ARBA00023200"/>
    </source>
</evidence>
<keyword evidence="5" id="KW-0167">Capsid protein</keyword>
<keyword evidence="8 15" id="KW-0543">Viral nucleoprotein</keyword>
<dbReference type="GO" id="GO:0019029">
    <property type="term" value="C:helical viral capsid"/>
    <property type="evidence" value="ECO:0007669"/>
    <property type="project" value="UniProtKB-KW"/>
</dbReference>
<evidence type="ECO:0000256" key="1">
    <source>
        <dbReference type="ARBA" id="ARBA00004192"/>
    </source>
</evidence>
<feature type="domain" description="Rhabdovirus nucleocapsid" evidence="12">
    <location>
        <begin position="39"/>
        <end position="432"/>
    </location>
</feature>
<accession>A0A977XTM4</accession>
<dbReference type="EMBL" id="ON408164">
    <property type="protein sequence ID" value="UXX18975.1"/>
    <property type="molecule type" value="Viral_cRNA"/>
</dbReference>
<evidence type="ECO:0000256" key="2">
    <source>
        <dbReference type="ARBA" id="ARBA00004328"/>
    </source>
</evidence>
<proteinExistence type="predicted"/>
<evidence type="ECO:0000256" key="6">
    <source>
        <dbReference type="ARBA" id="ARBA00022844"/>
    </source>
</evidence>
<keyword evidence="9" id="KW-1035">Host cytoplasm</keyword>
<keyword evidence="6" id="KW-0946">Virion</keyword>
<name>A0A977XTM4_9RHAB</name>